<dbReference type="Pfam" id="PF03732">
    <property type="entry name" value="Retrotrans_gag"/>
    <property type="match status" value="1"/>
</dbReference>
<dbReference type="Gene3D" id="4.10.60.10">
    <property type="entry name" value="Zinc finger, CCHC-type"/>
    <property type="match status" value="1"/>
</dbReference>
<dbReference type="EMBL" id="CAJNYD010003387">
    <property type="protein sequence ID" value="CAF3505853.1"/>
    <property type="molecule type" value="Genomic_DNA"/>
</dbReference>
<feature type="coiled-coil region" evidence="2">
    <location>
        <begin position="1"/>
        <end position="129"/>
    </location>
</feature>
<dbReference type="EMBL" id="CAJOBO010003598">
    <property type="protein sequence ID" value="CAF4497806.1"/>
    <property type="molecule type" value="Genomic_DNA"/>
</dbReference>
<protein>
    <recommendedName>
        <fullName evidence="4">CCHC-type domain-containing protein</fullName>
    </recommendedName>
</protein>
<dbReference type="PROSITE" id="PS50158">
    <property type="entry name" value="ZF_CCHC"/>
    <property type="match status" value="1"/>
</dbReference>
<organism evidence="6 7">
    <name type="scientific">Rotaria socialis</name>
    <dbReference type="NCBI Taxonomy" id="392032"/>
    <lineage>
        <taxon>Eukaryota</taxon>
        <taxon>Metazoa</taxon>
        <taxon>Spiralia</taxon>
        <taxon>Gnathifera</taxon>
        <taxon>Rotifera</taxon>
        <taxon>Eurotatoria</taxon>
        <taxon>Bdelloidea</taxon>
        <taxon>Philodinida</taxon>
        <taxon>Philodinidae</taxon>
        <taxon>Rotaria</taxon>
    </lineage>
</organism>
<name>A0A820VCF3_9BILA</name>
<keyword evidence="1" id="KW-0862">Zinc</keyword>
<dbReference type="Proteomes" id="UP000663833">
    <property type="component" value="Unassembled WGS sequence"/>
</dbReference>
<accession>A0A820VCF3</accession>
<dbReference type="GO" id="GO:0008270">
    <property type="term" value="F:zinc ion binding"/>
    <property type="evidence" value="ECO:0007669"/>
    <property type="project" value="UniProtKB-KW"/>
</dbReference>
<evidence type="ECO:0000256" key="3">
    <source>
        <dbReference type="SAM" id="MobiDB-lite"/>
    </source>
</evidence>
<evidence type="ECO:0000256" key="2">
    <source>
        <dbReference type="SAM" id="Coils"/>
    </source>
</evidence>
<evidence type="ECO:0000256" key="1">
    <source>
        <dbReference type="PROSITE-ProRule" id="PRU00047"/>
    </source>
</evidence>
<reference evidence="6" key="1">
    <citation type="submission" date="2021-02" db="EMBL/GenBank/DDBJ databases">
        <authorList>
            <person name="Nowell W R."/>
        </authorList>
    </citation>
    <scope>NUCLEOTIDE SEQUENCE</scope>
</reference>
<dbReference type="InterPro" id="IPR036875">
    <property type="entry name" value="Znf_CCHC_sf"/>
</dbReference>
<dbReference type="AlphaFoldDB" id="A0A820VCF3"/>
<dbReference type="SUPFAM" id="SSF57756">
    <property type="entry name" value="Retrovirus zinc finger-like domains"/>
    <property type="match status" value="1"/>
</dbReference>
<feature type="region of interest" description="Disordered" evidence="3">
    <location>
        <begin position="359"/>
        <end position="394"/>
    </location>
</feature>
<dbReference type="Proteomes" id="UP000663851">
    <property type="component" value="Unassembled WGS sequence"/>
</dbReference>
<gene>
    <name evidence="6" type="ORF">HFQ381_LOCUS27536</name>
    <name evidence="5" type="ORF">LUA448_LOCUS25578</name>
</gene>
<dbReference type="GO" id="GO:0003676">
    <property type="term" value="F:nucleic acid binding"/>
    <property type="evidence" value="ECO:0007669"/>
    <property type="project" value="InterPro"/>
</dbReference>
<keyword evidence="2" id="KW-0175">Coiled coil</keyword>
<keyword evidence="1" id="KW-0479">Metal-binding</keyword>
<sequence>MASEKVTIEQAVQKLSEANNNSNTRLNALEAKLDEIHLNLIEQHKNMNMDVPNEMMNVQEKMINQIETIQKRTEELQATTTSKLEEKQQQWEQLTNNIRDMRTEMKKNCEALERRALRKNDQNQLMEENVSTPHTQLNSSTINESFDNGQSDHHNITEQRQQAENNARQMLLNERPAQTAHTIIIPPSSSIPTFSGSTLESPRTALEWYCQLRVSNRRPQAWIEFKIIFLNQFNSPIRRARQEQQWKDCKQEEDETINEFIVRLRALWQEQKPNETENDPIRHLMCKMRNNLLTMIGISRCESLDEIITEAPKIEEILYQRNKQQHRNDNHDLLHNDIATTAMYNNDDHHEVQTMLAHQTNQQTKSNNRGNFTSNRNGNYNVTPRQSYYSTQGTRKQRNLYSLNETKCYMCGRKGHFRKDCPYQYNTYQQQNTWHYSKNADGAHDGRDHGAPN</sequence>
<dbReference type="InterPro" id="IPR005162">
    <property type="entry name" value="Retrotrans_gag_dom"/>
</dbReference>
<dbReference type="InterPro" id="IPR001878">
    <property type="entry name" value="Znf_CCHC"/>
</dbReference>
<keyword evidence="1" id="KW-0863">Zinc-finger</keyword>
<evidence type="ECO:0000259" key="4">
    <source>
        <dbReference type="PROSITE" id="PS50158"/>
    </source>
</evidence>
<comment type="caution">
    <text evidence="6">The sequence shown here is derived from an EMBL/GenBank/DDBJ whole genome shotgun (WGS) entry which is preliminary data.</text>
</comment>
<evidence type="ECO:0000313" key="6">
    <source>
        <dbReference type="EMBL" id="CAF4497806.1"/>
    </source>
</evidence>
<evidence type="ECO:0000313" key="5">
    <source>
        <dbReference type="EMBL" id="CAF3505853.1"/>
    </source>
</evidence>
<feature type="domain" description="CCHC-type" evidence="4">
    <location>
        <begin position="407"/>
        <end position="422"/>
    </location>
</feature>
<dbReference type="SMART" id="SM00343">
    <property type="entry name" value="ZnF_C2HC"/>
    <property type="match status" value="1"/>
</dbReference>
<proteinExistence type="predicted"/>
<evidence type="ECO:0000313" key="7">
    <source>
        <dbReference type="Proteomes" id="UP000663851"/>
    </source>
</evidence>